<organism evidence="1 2">
    <name type="scientific">Anaerobutyricum hallii</name>
    <dbReference type="NCBI Taxonomy" id="39488"/>
    <lineage>
        <taxon>Bacteria</taxon>
        <taxon>Bacillati</taxon>
        <taxon>Bacillota</taxon>
        <taxon>Clostridia</taxon>
        <taxon>Lachnospirales</taxon>
        <taxon>Lachnospiraceae</taxon>
        <taxon>Anaerobutyricum</taxon>
    </lineage>
</organism>
<dbReference type="Proteomes" id="UP000283497">
    <property type="component" value="Unassembled WGS sequence"/>
</dbReference>
<reference evidence="1 2" key="1">
    <citation type="submission" date="2018-08" db="EMBL/GenBank/DDBJ databases">
        <title>A genome reference for cultivated species of the human gut microbiota.</title>
        <authorList>
            <person name="Zou Y."/>
            <person name="Xue W."/>
            <person name="Luo G."/>
        </authorList>
    </citation>
    <scope>NUCLEOTIDE SEQUENCE [LARGE SCALE GENOMIC DNA]</scope>
    <source>
        <strain evidence="1 2">AF45-14BH</strain>
    </source>
</reference>
<dbReference type="AlphaFoldDB" id="A0A415G6T1"/>
<dbReference type="RefSeq" id="WP_118314593.1">
    <property type="nucleotide sequence ID" value="NZ_CALLAX010000079.1"/>
</dbReference>
<accession>A0A415G6T1</accession>
<evidence type="ECO:0000313" key="2">
    <source>
        <dbReference type="Proteomes" id="UP000283497"/>
    </source>
</evidence>
<protein>
    <submittedName>
        <fullName evidence="1">Uncharacterized protein</fullName>
    </submittedName>
</protein>
<gene>
    <name evidence="1" type="ORF">DW068_08735</name>
</gene>
<comment type="caution">
    <text evidence="1">The sequence shown here is derived from an EMBL/GenBank/DDBJ whole genome shotgun (WGS) entry which is preliminary data.</text>
</comment>
<evidence type="ECO:0000313" key="1">
    <source>
        <dbReference type="EMBL" id="RHK38758.1"/>
    </source>
</evidence>
<dbReference type="EMBL" id="QRNJ01000031">
    <property type="protein sequence ID" value="RHK38758.1"/>
    <property type="molecule type" value="Genomic_DNA"/>
</dbReference>
<sequence>MSEKVYGFCGTNKCKREVVPKGEIEKKLLIVEIPSIQSGTTKSIQLPDGWTFVNTSLISKMFVRSDDATYNENYYTMANTDTLNVFIRNTNELSVYFKTTHTDYLSVKCRLILLKRDGIPTITVS</sequence>
<proteinExistence type="predicted"/>
<name>A0A415G6T1_9FIRM</name>